<dbReference type="Pfam" id="PF23194">
    <property type="entry name" value="NOMO_5th"/>
    <property type="match status" value="1"/>
</dbReference>
<evidence type="ECO:0000313" key="6">
    <source>
        <dbReference type="EMBL" id="KAK8772024.1"/>
    </source>
</evidence>
<keyword evidence="7" id="KW-1185">Reference proteome</keyword>
<dbReference type="SUPFAM" id="SSF49478">
    <property type="entry name" value="Cna protein B-type domain"/>
    <property type="match status" value="1"/>
</dbReference>
<dbReference type="InterPro" id="IPR056190">
    <property type="entry name" value="NOMO_5th"/>
</dbReference>
<dbReference type="InterPro" id="IPR055073">
    <property type="entry name" value="NOMO1-like_9th"/>
</dbReference>
<dbReference type="Pfam" id="PF23192">
    <property type="entry name" value="NOMO_12th"/>
    <property type="match status" value="1"/>
</dbReference>
<evidence type="ECO:0000313" key="7">
    <source>
        <dbReference type="Proteomes" id="UP001321473"/>
    </source>
</evidence>
<dbReference type="InterPro" id="IPR051417">
    <property type="entry name" value="SDr/BOS_complex"/>
</dbReference>
<evidence type="ECO:0008006" key="8">
    <source>
        <dbReference type="Google" id="ProtNLM"/>
    </source>
</evidence>
<dbReference type="Pfam" id="PF22902">
    <property type="entry name" value="NOMO1-like_9th"/>
    <property type="match status" value="1"/>
</dbReference>
<dbReference type="Proteomes" id="UP001321473">
    <property type="component" value="Unassembled WGS sequence"/>
</dbReference>
<proteinExistence type="predicted"/>
<protein>
    <recommendedName>
        <fullName evidence="8">Metalloproteinase-related collagenase pm5</fullName>
    </recommendedName>
</protein>
<dbReference type="EMBL" id="JARKHS020018943">
    <property type="protein sequence ID" value="KAK8772024.1"/>
    <property type="molecule type" value="Genomic_DNA"/>
</dbReference>
<evidence type="ECO:0000259" key="4">
    <source>
        <dbReference type="Pfam" id="PF23192"/>
    </source>
</evidence>
<evidence type="ECO:0000256" key="1">
    <source>
        <dbReference type="ARBA" id="ARBA00022729"/>
    </source>
</evidence>
<sequence>MVVSQFEVCGTIEGAARRIVIEGAQAPLAIVSDSSGKFCVSLRAGRYVLRPFVSKEEEGLRFVPSELALDVPANRAPAFTRFRAEIQGTVSCLRECGSGLRVSLRIASSPEETAEVQPDGSFRFAGLAVGLYWLWVDCPDWCWEHEGGMAHTVDVAVSNVTLRQVGFRASVVSSHATHLEAVHTDGTSLNLDVLAGSSQHCLPNPGVYTLRPVGCHEFREKELHFDTSRPGTIVLSVARHSIGGVVIADENVTDLVVTATISGEPAVQVVPQAPTKHGGGRFLYRFSLMLAPGAAAELVPRSGRLLFSPPALPVVGGDDCAEEVAYFEGRIGLFVDGRVSPPLRGVQVVVRDLAGRQPQVTTQSDAAGRFLVGPLDSESKYDVQASKEGYVLRPLDKLGHFEAFKYAEVRVSVSAAGQPLAGVLVSLSGAADYRNHSRTQRDGRIRFPDLSPGNYFLRPMMKEYRFTPPSRMLTIGEGATVELAVTGERVAFSCLGWVSSVTGEAEPGVSLEVLGEGRCQGHQEEALSDSQGAFRLRGLLPNCTYQLQLKAPGGPTTHVERAEPPRQQLDVTNSDLTDMRVIVFRHFNQLDVTGQVITDAKHLPGLKVRLVSEEAPEQVLHTVSPGPGGFFVLPTMTRDGRAYCLQLDGAGGPCFRANASHRHVTLRHAPPLPQAHADQEALARPSLLALPVAAAVLLAGYHASRLLGLATDAATMLRALLRGGGAEARRRAKARRT</sequence>
<name>A0AAQ4EBH0_AMBAM</name>
<evidence type="ECO:0000259" key="2">
    <source>
        <dbReference type="Pfam" id="PF22902"/>
    </source>
</evidence>
<accession>A0AAQ4EBH0</accession>
<reference evidence="6 7" key="1">
    <citation type="journal article" date="2023" name="Arcadia Sci">
        <title>De novo assembly of a long-read Amblyomma americanum tick genome.</title>
        <authorList>
            <person name="Chou S."/>
            <person name="Poskanzer K.E."/>
            <person name="Rollins M."/>
            <person name="Thuy-Boun P.S."/>
        </authorList>
    </citation>
    <scope>NUCLEOTIDE SEQUENCE [LARGE SCALE GENOMIC DNA]</scope>
    <source>
        <strain evidence="6">F_SG_1</strain>
        <tissue evidence="6">Salivary glands</tissue>
    </source>
</reference>
<gene>
    <name evidence="6" type="ORF">V5799_024733</name>
</gene>
<dbReference type="AlphaFoldDB" id="A0AAQ4EBH0"/>
<dbReference type="PANTHER" id="PTHR23303:SF14">
    <property type="entry name" value="BOS COMPLEX SUBUNIT NOMO1-RELATED"/>
    <property type="match status" value="1"/>
</dbReference>
<feature type="domain" description="NOMO-like ninth beta-sandwich" evidence="2">
    <location>
        <begin position="332"/>
        <end position="404"/>
    </location>
</feature>
<organism evidence="6 7">
    <name type="scientific">Amblyomma americanum</name>
    <name type="common">Lone star tick</name>
    <dbReference type="NCBI Taxonomy" id="6943"/>
    <lineage>
        <taxon>Eukaryota</taxon>
        <taxon>Metazoa</taxon>
        <taxon>Ecdysozoa</taxon>
        <taxon>Arthropoda</taxon>
        <taxon>Chelicerata</taxon>
        <taxon>Arachnida</taxon>
        <taxon>Acari</taxon>
        <taxon>Parasitiformes</taxon>
        <taxon>Ixodida</taxon>
        <taxon>Ixodoidea</taxon>
        <taxon>Ixodidae</taxon>
        <taxon>Amblyomminae</taxon>
        <taxon>Amblyomma</taxon>
    </lineage>
</organism>
<dbReference type="InterPro" id="IPR056319">
    <property type="entry name" value="NOMO_7th"/>
</dbReference>
<dbReference type="Pfam" id="PF23141">
    <property type="entry name" value="Ig_NOMO"/>
    <property type="match status" value="1"/>
</dbReference>
<evidence type="ECO:0000259" key="3">
    <source>
        <dbReference type="Pfam" id="PF23141"/>
    </source>
</evidence>
<feature type="domain" description="NOMO seventh transthyretin-like" evidence="3">
    <location>
        <begin position="170"/>
        <end position="236"/>
    </location>
</feature>
<keyword evidence="1" id="KW-0732">Signal</keyword>
<evidence type="ECO:0000259" key="5">
    <source>
        <dbReference type="Pfam" id="PF23194"/>
    </source>
</evidence>
<comment type="caution">
    <text evidence="6">The sequence shown here is derived from an EMBL/GenBank/DDBJ whole genome shotgun (WGS) entry which is preliminary data.</text>
</comment>
<feature type="domain" description="NOMO C-terminal transthyretin-like" evidence="4">
    <location>
        <begin position="588"/>
        <end position="648"/>
    </location>
</feature>
<dbReference type="GO" id="GO:0005789">
    <property type="term" value="C:endoplasmic reticulum membrane"/>
    <property type="evidence" value="ECO:0007669"/>
    <property type="project" value="TreeGrafter"/>
</dbReference>
<feature type="domain" description="NOMO fifth transthyretin-like" evidence="5">
    <location>
        <begin position="31"/>
        <end position="71"/>
    </location>
</feature>
<dbReference type="InterPro" id="IPR056191">
    <property type="entry name" value="NOMO_12th"/>
</dbReference>
<dbReference type="PANTHER" id="PTHR23303">
    <property type="entry name" value="CARBOXYPEPTIDASE REGULATORY REGION-CONTAINING"/>
    <property type="match status" value="1"/>
</dbReference>